<dbReference type="GO" id="GO:0004748">
    <property type="term" value="F:ribonucleoside-diphosphate reductase activity, thioredoxin disulfide as acceptor"/>
    <property type="evidence" value="ECO:0007669"/>
    <property type="project" value="TreeGrafter"/>
</dbReference>
<sequence>MFKLDLEPLAYRLLQNREIHLEYLKNTQQQADILRGIVKQAKSKQPLDNALDFVCMHAQRIRELLVYVQDTFPNVIKPRAKKVVVTPKNNVKKVRFAEPLTSSSNIKQVESYKTSDSNTPVLSPTELKYSTSNCRSNPLGNKKNNRISQTPSRNMKNKVEAQPKNVNKKNRVVKPICNVDVKHSLLNANYEPIYATCKKSMFDCVHDMCLLDFMKNANSHAKSAKKHKNKLFGNLRVMKISEPKICFMLYGYLTFSWKESRVMASGLCFETCNRKSNHQNPGSIKSLNLRTMIIEYTSPTETGVCNLASIALPRYVREKVQLEYYLLLQSELGFISIGVFTHDLWDFLGDVLSLNSLV</sequence>
<comment type="similarity">
    <text evidence="1">Belongs to the ribonucleoside diphosphate reductase large chain family.</text>
</comment>
<evidence type="ECO:0000256" key="2">
    <source>
        <dbReference type="SAM" id="MobiDB-lite"/>
    </source>
</evidence>
<dbReference type="PANTHER" id="PTHR11573">
    <property type="entry name" value="RIBONUCLEOSIDE-DIPHOSPHATE REDUCTASE LARGE CHAIN"/>
    <property type="match status" value="1"/>
</dbReference>
<evidence type="ECO:0000259" key="3">
    <source>
        <dbReference type="Pfam" id="PF02867"/>
    </source>
</evidence>
<accession>A0A6L2K800</accession>
<dbReference type="AlphaFoldDB" id="A0A6L2K800"/>
<dbReference type="GO" id="GO:0005524">
    <property type="term" value="F:ATP binding"/>
    <property type="evidence" value="ECO:0007669"/>
    <property type="project" value="TreeGrafter"/>
</dbReference>
<dbReference type="Pfam" id="PF02867">
    <property type="entry name" value="Ribonuc_red_lgC"/>
    <property type="match status" value="1"/>
</dbReference>
<dbReference type="GO" id="GO:0009263">
    <property type="term" value="P:deoxyribonucleotide biosynthetic process"/>
    <property type="evidence" value="ECO:0007669"/>
    <property type="project" value="TreeGrafter"/>
</dbReference>
<proteinExistence type="inferred from homology"/>
<feature type="compositionally biased region" description="Polar residues" evidence="2">
    <location>
        <begin position="109"/>
        <end position="139"/>
    </location>
</feature>
<dbReference type="SUPFAM" id="SSF51998">
    <property type="entry name" value="PFL-like glycyl radical enzymes"/>
    <property type="match status" value="1"/>
</dbReference>
<dbReference type="GO" id="GO:0005971">
    <property type="term" value="C:ribonucleoside-diphosphate reductase complex"/>
    <property type="evidence" value="ECO:0007669"/>
    <property type="project" value="TreeGrafter"/>
</dbReference>
<dbReference type="InterPro" id="IPR039718">
    <property type="entry name" value="Rrm1"/>
</dbReference>
<reference evidence="4" key="1">
    <citation type="journal article" date="2019" name="Sci. Rep.">
        <title>Draft genome of Tanacetum cinerariifolium, the natural source of mosquito coil.</title>
        <authorList>
            <person name="Yamashiro T."/>
            <person name="Shiraishi A."/>
            <person name="Satake H."/>
            <person name="Nakayama K."/>
        </authorList>
    </citation>
    <scope>NUCLEOTIDE SEQUENCE</scope>
</reference>
<dbReference type="PANTHER" id="PTHR11573:SF6">
    <property type="entry name" value="RIBONUCLEOSIDE-DIPHOSPHATE REDUCTASE LARGE SUBUNIT"/>
    <property type="match status" value="1"/>
</dbReference>
<protein>
    <submittedName>
        <fullName evidence="4">Ribonucleoside-diphosphate reductase large subunit</fullName>
    </submittedName>
</protein>
<gene>
    <name evidence="4" type="ORF">Tci_017506</name>
</gene>
<evidence type="ECO:0000256" key="1">
    <source>
        <dbReference type="ARBA" id="ARBA00010406"/>
    </source>
</evidence>
<name>A0A6L2K800_TANCI</name>
<dbReference type="InterPro" id="IPR000788">
    <property type="entry name" value="RNR_lg_C"/>
</dbReference>
<comment type="caution">
    <text evidence="4">The sequence shown here is derived from an EMBL/GenBank/DDBJ whole genome shotgun (WGS) entry which is preliminary data.</text>
</comment>
<dbReference type="Gene3D" id="3.20.70.20">
    <property type="match status" value="1"/>
</dbReference>
<feature type="domain" description="Ribonucleotide reductase large subunit C-terminal" evidence="3">
    <location>
        <begin position="269"/>
        <end position="319"/>
    </location>
</feature>
<feature type="region of interest" description="Disordered" evidence="2">
    <location>
        <begin position="109"/>
        <end position="162"/>
    </location>
</feature>
<dbReference type="EMBL" id="BKCJ010001997">
    <property type="protein sequence ID" value="GEU45528.1"/>
    <property type="molecule type" value="Genomic_DNA"/>
</dbReference>
<organism evidence="4">
    <name type="scientific">Tanacetum cinerariifolium</name>
    <name type="common">Dalmatian daisy</name>
    <name type="synonym">Chrysanthemum cinerariifolium</name>
    <dbReference type="NCBI Taxonomy" id="118510"/>
    <lineage>
        <taxon>Eukaryota</taxon>
        <taxon>Viridiplantae</taxon>
        <taxon>Streptophyta</taxon>
        <taxon>Embryophyta</taxon>
        <taxon>Tracheophyta</taxon>
        <taxon>Spermatophyta</taxon>
        <taxon>Magnoliopsida</taxon>
        <taxon>eudicotyledons</taxon>
        <taxon>Gunneridae</taxon>
        <taxon>Pentapetalae</taxon>
        <taxon>asterids</taxon>
        <taxon>campanulids</taxon>
        <taxon>Asterales</taxon>
        <taxon>Asteraceae</taxon>
        <taxon>Asteroideae</taxon>
        <taxon>Anthemideae</taxon>
        <taxon>Anthemidinae</taxon>
        <taxon>Tanacetum</taxon>
    </lineage>
</organism>
<evidence type="ECO:0000313" key="4">
    <source>
        <dbReference type="EMBL" id="GEU45528.1"/>
    </source>
</evidence>